<evidence type="ECO:0000256" key="1">
    <source>
        <dbReference type="SAM" id="Phobius"/>
    </source>
</evidence>
<protein>
    <submittedName>
        <fullName evidence="2">DUF2975 domain-containing protein</fullName>
    </submittedName>
</protein>
<dbReference type="InterPro" id="IPR021354">
    <property type="entry name" value="DUF2975"/>
</dbReference>
<keyword evidence="1" id="KW-0472">Membrane</keyword>
<feature type="transmembrane region" description="Helical" evidence="1">
    <location>
        <begin position="90"/>
        <end position="112"/>
    </location>
</feature>
<dbReference type="AlphaFoldDB" id="A0A5C6VM79"/>
<feature type="transmembrane region" description="Helical" evidence="1">
    <location>
        <begin position="118"/>
        <end position="144"/>
    </location>
</feature>
<gene>
    <name evidence="2" type="ORF">FS935_18545</name>
</gene>
<comment type="caution">
    <text evidence="2">The sequence shown here is derived from an EMBL/GenBank/DDBJ whole genome shotgun (WGS) entry which is preliminary data.</text>
</comment>
<dbReference type="OrthoDB" id="1100174at2"/>
<dbReference type="RefSeq" id="WP_146950140.1">
    <property type="nucleotide sequence ID" value="NZ_VOQF01000013.1"/>
</dbReference>
<keyword evidence="1" id="KW-0812">Transmembrane</keyword>
<name>A0A5C6VM79_9BACI</name>
<feature type="transmembrane region" description="Helical" evidence="1">
    <location>
        <begin position="12"/>
        <end position="30"/>
    </location>
</feature>
<accession>A0A5C6VM79</accession>
<sequence length="158" mass="17866">MKLQTTTLMKIVIYTIGLSILCLCSFWLPWQSRVLAEMYPEFAHLQYPLLIGIYLTALPFFFALYKILELLRYIDQNIAFSDSSVVALKYIKYCAIAISLLYVIGFIILNYNQAGNPGILLLGIIITFTSLVIAVFAALLQMLLKNALNVKSENDLTI</sequence>
<dbReference type="Proteomes" id="UP000321363">
    <property type="component" value="Unassembled WGS sequence"/>
</dbReference>
<evidence type="ECO:0000313" key="3">
    <source>
        <dbReference type="Proteomes" id="UP000321363"/>
    </source>
</evidence>
<dbReference type="Pfam" id="PF11188">
    <property type="entry name" value="DUF2975"/>
    <property type="match status" value="1"/>
</dbReference>
<feature type="transmembrane region" description="Helical" evidence="1">
    <location>
        <begin position="50"/>
        <end position="69"/>
    </location>
</feature>
<keyword evidence="3" id="KW-1185">Reference proteome</keyword>
<reference evidence="2 3" key="1">
    <citation type="journal article" date="2005" name="Int. J. Syst. Evol. Microbiol.">
        <title>Bacillus litoralis sp. nov., isolated from a tidal flat of the Yellow Sea in Korea.</title>
        <authorList>
            <person name="Yoon J.H."/>
            <person name="Oh T.K."/>
        </authorList>
    </citation>
    <scope>NUCLEOTIDE SEQUENCE [LARGE SCALE GENOMIC DNA]</scope>
    <source>
        <strain evidence="2 3">SW-211</strain>
    </source>
</reference>
<evidence type="ECO:0000313" key="2">
    <source>
        <dbReference type="EMBL" id="TXC86049.1"/>
    </source>
</evidence>
<keyword evidence="1" id="KW-1133">Transmembrane helix</keyword>
<proteinExistence type="predicted"/>
<organism evidence="2 3">
    <name type="scientific">Metabacillus litoralis</name>
    <dbReference type="NCBI Taxonomy" id="152268"/>
    <lineage>
        <taxon>Bacteria</taxon>
        <taxon>Bacillati</taxon>
        <taxon>Bacillota</taxon>
        <taxon>Bacilli</taxon>
        <taxon>Bacillales</taxon>
        <taxon>Bacillaceae</taxon>
        <taxon>Metabacillus</taxon>
    </lineage>
</organism>
<dbReference type="EMBL" id="VOQF01000013">
    <property type="protein sequence ID" value="TXC86049.1"/>
    <property type="molecule type" value="Genomic_DNA"/>
</dbReference>